<dbReference type="Proteomes" id="UP000828390">
    <property type="component" value="Unassembled WGS sequence"/>
</dbReference>
<evidence type="ECO:0000256" key="1">
    <source>
        <dbReference type="SAM" id="Coils"/>
    </source>
</evidence>
<sequence>MLQQCIKVFEDIIVEAGKNLNTLEKEKVAIVEEVKAMRASIEEMLKTMEDKLLANIDATFKAECDGLMERTERCRNVIVDIGNAVEQIAAAHTEIRPVQKAEIIVTVNEKLSRYGESIRGEIDTLKYVNTMICFDSLVENLAEKLQQIGELKLEKSEINFILPPFIPGANVKPMLNPRRHRNKHVIKISEHKVNGEGEAFFCNITSTLVLQDGRIVLCDDSNSKLKMLSGKFDLLFELTIDSNPLNMALATEEKLVVSIPSKRELTFVDIGNNDFKIDRNISTRLDCWGVDILENFIIITTGRDGHSVIVMDMKGKEVNSYLLTAHADENIRCPVSVNAERKTRLLYVTCTGGAWSKGCVICMDLQGQLIRVYQDPDIDTPRSCVIDRHGKIYICGLESSTVFQIYPSGDVYKIFPARNEEVVGPLHLNFIRNYHIRFLLTEVASDVH</sequence>
<dbReference type="SUPFAM" id="SSF63829">
    <property type="entry name" value="Calcium-dependent phosphotriesterase"/>
    <property type="match status" value="1"/>
</dbReference>
<comment type="caution">
    <text evidence="2">The sequence shown here is derived from an EMBL/GenBank/DDBJ whole genome shotgun (WGS) entry which is preliminary data.</text>
</comment>
<dbReference type="EMBL" id="JAIWYP010000013">
    <property type="protein sequence ID" value="KAH3721785.1"/>
    <property type="molecule type" value="Genomic_DNA"/>
</dbReference>
<dbReference type="InterPro" id="IPR011042">
    <property type="entry name" value="6-blade_b-propeller_TolB-like"/>
</dbReference>
<evidence type="ECO:0000313" key="3">
    <source>
        <dbReference type="Proteomes" id="UP000828390"/>
    </source>
</evidence>
<organism evidence="2 3">
    <name type="scientific">Dreissena polymorpha</name>
    <name type="common">Zebra mussel</name>
    <name type="synonym">Mytilus polymorpha</name>
    <dbReference type="NCBI Taxonomy" id="45954"/>
    <lineage>
        <taxon>Eukaryota</taxon>
        <taxon>Metazoa</taxon>
        <taxon>Spiralia</taxon>
        <taxon>Lophotrochozoa</taxon>
        <taxon>Mollusca</taxon>
        <taxon>Bivalvia</taxon>
        <taxon>Autobranchia</taxon>
        <taxon>Heteroconchia</taxon>
        <taxon>Euheterodonta</taxon>
        <taxon>Imparidentia</taxon>
        <taxon>Neoheterodontei</taxon>
        <taxon>Myida</taxon>
        <taxon>Dreissenoidea</taxon>
        <taxon>Dreissenidae</taxon>
        <taxon>Dreissena</taxon>
    </lineage>
</organism>
<feature type="coiled-coil region" evidence="1">
    <location>
        <begin position="6"/>
        <end position="51"/>
    </location>
</feature>
<reference evidence="2" key="1">
    <citation type="journal article" date="2019" name="bioRxiv">
        <title>The Genome of the Zebra Mussel, Dreissena polymorpha: A Resource for Invasive Species Research.</title>
        <authorList>
            <person name="McCartney M.A."/>
            <person name="Auch B."/>
            <person name="Kono T."/>
            <person name="Mallez S."/>
            <person name="Zhang Y."/>
            <person name="Obille A."/>
            <person name="Becker A."/>
            <person name="Abrahante J.E."/>
            <person name="Garbe J."/>
            <person name="Badalamenti J.P."/>
            <person name="Herman A."/>
            <person name="Mangelson H."/>
            <person name="Liachko I."/>
            <person name="Sullivan S."/>
            <person name="Sone E.D."/>
            <person name="Koren S."/>
            <person name="Silverstein K.A.T."/>
            <person name="Beckman K.B."/>
            <person name="Gohl D.M."/>
        </authorList>
    </citation>
    <scope>NUCLEOTIDE SEQUENCE</scope>
    <source>
        <strain evidence="2">Duluth1</strain>
        <tissue evidence="2">Whole animal</tissue>
    </source>
</reference>
<accession>A0A9D4CDZ3</accession>
<keyword evidence="3" id="KW-1185">Reference proteome</keyword>
<protein>
    <submittedName>
        <fullName evidence="2">Uncharacterized protein</fullName>
    </submittedName>
</protein>
<name>A0A9D4CDZ3_DREPO</name>
<gene>
    <name evidence="2" type="ORF">DPMN_064733</name>
</gene>
<reference evidence="2" key="2">
    <citation type="submission" date="2020-11" db="EMBL/GenBank/DDBJ databases">
        <authorList>
            <person name="McCartney M.A."/>
            <person name="Auch B."/>
            <person name="Kono T."/>
            <person name="Mallez S."/>
            <person name="Becker A."/>
            <person name="Gohl D.M."/>
            <person name="Silverstein K.A.T."/>
            <person name="Koren S."/>
            <person name="Bechman K.B."/>
            <person name="Herman A."/>
            <person name="Abrahante J.E."/>
            <person name="Garbe J."/>
        </authorList>
    </citation>
    <scope>NUCLEOTIDE SEQUENCE</scope>
    <source>
        <strain evidence="2">Duluth1</strain>
        <tissue evidence="2">Whole animal</tissue>
    </source>
</reference>
<keyword evidence="1" id="KW-0175">Coiled coil</keyword>
<dbReference type="Gene3D" id="2.120.10.30">
    <property type="entry name" value="TolB, C-terminal domain"/>
    <property type="match status" value="1"/>
</dbReference>
<evidence type="ECO:0000313" key="2">
    <source>
        <dbReference type="EMBL" id="KAH3721785.1"/>
    </source>
</evidence>
<dbReference type="AlphaFoldDB" id="A0A9D4CDZ3"/>
<proteinExistence type="predicted"/>